<dbReference type="Gene3D" id="1.10.3720.10">
    <property type="entry name" value="MetI-like"/>
    <property type="match status" value="1"/>
</dbReference>
<gene>
    <name evidence="9" type="ORF">FHR36_003481</name>
</gene>
<comment type="subcellular location">
    <subcellularLocation>
        <location evidence="1 7">Cell membrane</location>
        <topology evidence="1 7">Multi-pass membrane protein</topology>
    </subcellularLocation>
</comment>
<evidence type="ECO:0000256" key="6">
    <source>
        <dbReference type="ARBA" id="ARBA00023136"/>
    </source>
</evidence>
<dbReference type="InterPro" id="IPR051393">
    <property type="entry name" value="ABC_transporter_permease"/>
</dbReference>
<feature type="transmembrane region" description="Helical" evidence="7">
    <location>
        <begin position="280"/>
        <end position="304"/>
    </location>
</feature>
<evidence type="ECO:0000256" key="5">
    <source>
        <dbReference type="ARBA" id="ARBA00022989"/>
    </source>
</evidence>
<proteinExistence type="inferred from homology"/>
<organism evidence="9 10">
    <name type="scientific">Kitasatospora paracochleata</name>
    <dbReference type="NCBI Taxonomy" id="58354"/>
    <lineage>
        <taxon>Bacteria</taxon>
        <taxon>Bacillati</taxon>
        <taxon>Actinomycetota</taxon>
        <taxon>Actinomycetes</taxon>
        <taxon>Kitasatosporales</taxon>
        <taxon>Streptomycetaceae</taxon>
        <taxon>Kitasatospora</taxon>
    </lineage>
</organism>
<feature type="transmembrane region" description="Helical" evidence="7">
    <location>
        <begin position="69"/>
        <end position="92"/>
    </location>
</feature>
<keyword evidence="5 7" id="KW-1133">Transmembrane helix</keyword>
<name>A0ABT1IZL0_9ACTN</name>
<feature type="domain" description="ABC transmembrane type-1" evidence="8">
    <location>
        <begin position="69"/>
        <end position="301"/>
    </location>
</feature>
<dbReference type="PANTHER" id="PTHR30193:SF41">
    <property type="entry name" value="DIACETYLCHITOBIOSE UPTAKE SYSTEM PERMEASE PROTEIN NGCF"/>
    <property type="match status" value="1"/>
</dbReference>
<evidence type="ECO:0000256" key="4">
    <source>
        <dbReference type="ARBA" id="ARBA00022692"/>
    </source>
</evidence>
<evidence type="ECO:0000256" key="1">
    <source>
        <dbReference type="ARBA" id="ARBA00004651"/>
    </source>
</evidence>
<keyword evidence="4 7" id="KW-0812">Transmembrane</keyword>
<comment type="caution">
    <text evidence="9">The sequence shown here is derived from an EMBL/GenBank/DDBJ whole genome shotgun (WGS) entry which is preliminary data.</text>
</comment>
<evidence type="ECO:0000313" key="9">
    <source>
        <dbReference type="EMBL" id="MCP2310348.1"/>
    </source>
</evidence>
<evidence type="ECO:0000259" key="8">
    <source>
        <dbReference type="PROSITE" id="PS50928"/>
    </source>
</evidence>
<evidence type="ECO:0000256" key="3">
    <source>
        <dbReference type="ARBA" id="ARBA00022475"/>
    </source>
</evidence>
<keyword evidence="10" id="KW-1185">Reference proteome</keyword>
<dbReference type="SUPFAM" id="SSF161098">
    <property type="entry name" value="MetI-like"/>
    <property type="match status" value="1"/>
</dbReference>
<dbReference type="Proteomes" id="UP001206483">
    <property type="component" value="Unassembled WGS sequence"/>
</dbReference>
<dbReference type="InterPro" id="IPR035906">
    <property type="entry name" value="MetI-like_sf"/>
</dbReference>
<accession>A0ABT1IZL0</accession>
<dbReference type="PANTHER" id="PTHR30193">
    <property type="entry name" value="ABC TRANSPORTER PERMEASE PROTEIN"/>
    <property type="match status" value="1"/>
</dbReference>
<evidence type="ECO:0000256" key="7">
    <source>
        <dbReference type="RuleBase" id="RU363032"/>
    </source>
</evidence>
<feature type="transmembrane region" description="Helical" evidence="7">
    <location>
        <begin position="12"/>
        <end position="31"/>
    </location>
</feature>
<dbReference type="PROSITE" id="PS50928">
    <property type="entry name" value="ABC_TM1"/>
    <property type="match status" value="1"/>
</dbReference>
<keyword evidence="6 7" id="KW-0472">Membrane</keyword>
<dbReference type="InterPro" id="IPR000515">
    <property type="entry name" value="MetI-like"/>
</dbReference>
<dbReference type="CDD" id="cd06261">
    <property type="entry name" value="TM_PBP2"/>
    <property type="match status" value="1"/>
</dbReference>
<feature type="transmembrane region" description="Helical" evidence="7">
    <location>
        <begin position="231"/>
        <end position="255"/>
    </location>
</feature>
<comment type="similarity">
    <text evidence="7">Belongs to the binding-protein-dependent transport system permease family.</text>
</comment>
<reference evidence="9 10" key="1">
    <citation type="submission" date="2022-06" db="EMBL/GenBank/DDBJ databases">
        <title>Sequencing the genomes of 1000 actinobacteria strains.</title>
        <authorList>
            <person name="Klenk H.-P."/>
        </authorList>
    </citation>
    <scope>NUCLEOTIDE SEQUENCE [LARGE SCALE GENOMIC DNA]</scope>
    <source>
        <strain evidence="9 10">DSM 41656</strain>
    </source>
</reference>
<keyword evidence="2 7" id="KW-0813">Transport</keyword>
<feature type="transmembrane region" description="Helical" evidence="7">
    <location>
        <begin position="113"/>
        <end position="136"/>
    </location>
</feature>
<evidence type="ECO:0000256" key="2">
    <source>
        <dbReference type="ARBA" id="ARBA00022448"/>
    </source>
</evidence>
<protein>
    <submittedName>
        <fullName evidence="9">N-acetylglucosamine transport system permease protein</fullName>
    </submittedName>
</protein>
<sequence length="312" mass="34423">MTMRHGKYPFIVGFLFLPIVLYVGLVLWPYAQTFGYSLTDWSGASQDMNFIGLDNYTRLLDDEVFGTALWHNLLLLVLLPIVTILIALFFAFMLNVGGKGGTGGIQGVKGAGFYKVVFFFPQVLSIAILAVLWGAVYRTDQSGLANGILIKLGLSSVNDPVQFLSDPDMVMWCVLAVLVWSGVGFYLVLFSASMQSIPKDIYEAALLDGAKRGQTFFKITLPLLWETVQTAWVYLAIVAMDAFALVSSITPGAYFGGGPDHHSELISTYLMRSFLRNGEAGYACSMGVVIFFFTLILTVVSLWATKRDKIEY</sequence>
<dbReference type="EMBL" id="JAMZDX010000003">
    <property type="protein sequence ID" value="MCP2310348.1"/>
    <property type="molecule type" value="Genomic_DNA"/>
</dbReference>
<evidence type="ECO:0000313" key="10">
    <source>
        <dbReference type="Proteomes" id="UP001206483"/>
    </source>
</evidence>
<keyword evidence="3" id="KW-1003">Cell membrane</keyword>
<feature type="transmembrane region" description="Helical" evidence="7">
    <location>
        <begin position="169"/>
        <end position="189"/>
    </location>
</feature>
<dbReference type="Pfam" id="PF00528">
    <property type="entry name" value="BPD_transp_1"/>
    <property type="match status" value="1"/>
</dbReference>